<gene>
    <name evidence="1" type="ORF">ACFQZX_03955</name>
</gene>
<dbReference type="RefSeq" id="WP_377111525.1">
    <property type="nucleotide sequence ID" value="NZ_JBHTHZ010000002.1"/>
</dbReference>
<evidence type="ECO:0000313" key="1">
    <source>
        <dbReference type="EMBL" id="MFD0792754.1"/>
    </source>
</evidence>
<name>A0ABW3AR62_9SPHI</name>
<reference evidence="2" key="1">
    <citation type="journal article" date="2019" name="Int. J. Syst. Evol. Microbiol.">
        <title>The Global Catalogue of Microorganisms (GCM) 10K type strain sequencing project: providing services to taxonomists for standard genome sequencing and annotation.</title>
        <authorList>
            <consortium name="The Broad Institute Genomics Platform"/>
            <consortium name="The Broad Institute Genome Sequencing Center for Infectious Disease"/>
            <person name="Wu L."/>
            <person name="Ma J."/>
        </authorList>
    </citation>
    <scope>NUCLEOTIDE SEQUENCE [LARGE SCALE GENOMIC DNA]</scope>
    <source>
        <strain evidence="2">CCUG 61484</strain>
    </source>
</reference>
<organism evidence="1 2">
    <name type="scientific">Mucilaginibacter litoreus</name>
    <dbReference type="NCBI Taxonomy" id="1048221"/>
    <lineage>
        <taxon>Bacteria</taxon>
        <taxon>Pseudomonadati</taxon>
        <taxon>Bacteroidota</taxon>
        <taxon>Sphingobacteriia</taxon>
        <taxon>Sphingobacteriales</taxon>
        <taxon>Sphingobacteriaceae</taxon>
        <taxon>Mucilaginibacter</taxon>
    </lineage>
</organism>
<dbReference type="Proteomes" id="UP001597010">
    <property type="component" value="Unassembled WGS sequence"/>
</dbReference>
<accession>A0ABW3AR62</accession>
<dbReference type="EMBL" id="JBHTHZ010000002">
    <property type="protein sequence ID" value="MFD0792754.1"/>
    <property type="molecule type" value="Genomic_DNA"/>
</dbReference>
<comment type="caution">
    <text evidence="1">The sequence shown here is derived from an EMBL/GenBank/DDBJ whole genome shotgun (WGS) entry which is preliminary data.</text>
</comment>
<protein>
    <submittedName>
        <fullName evidence="1">Uncharacterized protein</fullName>
    </submittedName>
</protein>
<evidence type="ECO:0000313" key="2">
    <source>
        <dbReference type="Proteomes" id="UP001597010"/>
    </source>
</evidence>
<proteinExistence type="predicted"/>
<sequence>MLKKLWQWLTGVADKIKNSLSFGKDIANDVKTITDSTLLDIIVKLTPSELDDAALAAFRLFMSNLLTKLNWADKLLDNADQDEKTIILHTLSAASAYWQSQQNESGLSLQTTLSTSQLVYDKSKVNMSV</sequence>
<keyword evidence="2" id="KW-1185">Reference proteome</keyword>